<organism evidence="1 2">
    <name type="scientific">Scophthalmus maximus</name>
    <name type="common">Turbot</name>
    <name type="synonym">Psetta maxima</name>
    <dbReference type="NCBI Taxonomy" id="52904"/>
    <lineage>
        <taxon>Eukaryota</taxon>
        <taxon>Metazoa</taxon>
        <taxon>Chordata</taxon>
        <taxon>Craniata</taxon>
        <taxon>Vertebrata</taxon>
        <taxon>Euteleostomi</taxon>
        <taxon>Actinopterygii</taxon>
        <taxon>Neopterygii</taxon>
        <taxon>Teleostei</taxon>
        <taxon>Neoteleostei</taxon>
        <taxon>Acanthomorphata</taxon>
        <taxon>Carangaria</taxon>
        <taxon>Pleuronectiformes</taxon>
        <taxon>Pleuronectoidei</taxon>
        <taxon>Scophthalmidae</taxon>
        <taxon>Scophthalmus</taxon>
    </lineage>
</organism>
<accession>A0A6A4TDE6</accession>
<gene>
    <name evidence="1" type="ORF">F2P81_003735</name>
</gene>
<protein>
    <submittedName>
        <fullName evidence="1">Uncharacterized protein</fullName>
    </submittedName>
</protein>
<dbReference type="EMBL" id="VEVO01000003">
    <property type="protein sequence ID" value="KAF0044577.1"/>
    <property type="molecule type" value="Genomic_DNA"/>
</dbReference>
<sequence length="183" mass="20363">MVSYCRTAATCGYQRPSLSMPFISSSHLHKRWPLFSERVGIRSPVVCDWLGRERAEGYASILPTKGPRTAIALKKHVNALRVMRSGTPGGKCETREDSYALEIKALQNRLPQQCVRALVGCRSHSRSEPSVRPLLSNSPVSWISLSRLLDECVLSVHQLSSSAPLSLVLFVFGLRQKNVPETF</sequence>
<dbReference type="Proteomes" id="UP000438429">
    <property type="component" value="Unassembled WGS sequence"/>
</dbReference>
<reference evidence="1 2" key="1">
    <citation type="submission" date="2019-06" db="EMBL/GenBank/DDBJ databases">
        <title>Draft genomes of female and male turbot (Scophthalmus maximus).</title>
        <authorList>
            <person name="Xu H."/>
            <person name="Xu X.-W."/>
            <person name="Shao C."/>
            <person name="Chen S."/>
        </authorList>
    </citation>
    <scope>NUCLEOTIDE SEQUENCE [LARGE SCALE GENOMIC DNA]</scope>
    <source>
        <strain evidence="1">Ysfricsl-2016a</strain>
        <tissue evidence="1">Blood</tissue>
    </source>
</reference>
<dbReference type="AlphaFoldDB" id="A0A6A4TDE6"/>
<name>A0A6A4TDE6_SCOMX</name>
<proteinExistence type="predicted"/>
<comment type="caution">
    <text evidence="1">The sequence shown here is derived from an EMBL/GenBank/DDBJ whole genome shotgun (WGS) entry which is preliminary data.</text>
</comment>
<evidence type="ECO:0000313" key="2">
    <source>
        <dbReference type="Proteomes" id="UP000438429"/>
    </source>
</evidence>
<evidence type="ECO:0000313" key="1">
    <source>
        <dbReference type="EMBL" id="KAF0044577.1"/>
    </source>
</evidence>